<dbReference type="InterPro" id="IPR015421">
    <property type="entry name" value="PyrdxlP-dep_Trfase_major"/>
</dbReference>
<keyword evidence="5" id="KW-0808">Transferase</keyword>
<dbReference type="InterPro" id="IPR015422">
    <property type="entry name" value="PyrdxlP-dep_Trfase_small"/>
</dbReference>
<dbReference type="Proteomes" id="UP001359886">
    <property type="component" value="Unassembled WGS sequence"/>
</dbReference>
<evidence type="ECO:0000313" key="6">
    <source>
        <dbReference type="Proteomes" id="UP001359886"/>
    </source>
</evidence>
<evidence type="ECO:0000256" key="4">
    <source>
        <dbReference type="RuleBase" id="RU003560"/>
    </source>
</evidence>
<reference evidence="5 6" key="1">
    <citation type="submission" date="2024-02" db="EMBL/GenBank/DDBJ databases">
        <title>A novel Wenzhouxiangellaceae bacterium, isolated from coastal sediments.</title>
        <authorList>
            <person name="Du Z.-J."/>
            <person name="Ye Y.-Q."/>
            <person name="Zhang X.-Y."/>
        </authorList>
    </citation>
    <scope>NUCLEOTIDE SEQUENCE [LARGE SCALE GENOMIC DNA]</scope>
    <source>
        <strain evidence="5 6">CH-27</strain>
    </source>
</reference>
<dbReference type="PANTHER" id="PTHR45688">
    <property type="match status" value="1"/>
</dbReference>
<dbReference type="GO" id="GO:0030170">
    <property type="term" value="F:pyridoxal phosphate binding"/>
    <property type="evidence" value="ECO:0007669"/>
    <property type="project" value="InterPro"/>
</dbReference>
<comment type="similarity">
    <text evidence="2 4">Belongs to the class-III pyridoxal-phosphate-dependent aminotransferase family.</text>
</comment>
<dbReference type="RefSeq" id="WP_354694360.1">
    <property type="nucleotide sequence ID" value="NZ_JAZHOG010000003.1"/>
</dbReference>
<evidence type="ECO:0000256" key="1">
    <source>
        <dbReference type="ARBA" id="ARBA00001933"/>
    </source>
</evidence>
<dbReference type="SUPFAM" id="SSF53383">
    <property type="entry name" value="PLP-dependent transferases"/>
    <property type="match status" value="1"/>
</dbReference>
<dbReference type="EMBL" id="JAZHOG010000003">
    <property type="protein sequence ID" value="MEJ8567041.1"/>
    <property type="molecule type" value="Genomic_DNA"/>
</dbReference>
<keyword evidence="3 4" id="KW-0663">Pyridoxal phosphate</keyword>
<proteinExistence type="inferred from homology"/>
<dbReference type="PANTHER" id="PTHR45688:SF13">
    <property type="entry name" value="ALANINE--GLYOXYLATE AMINOTRANSFERASE 2-LIKE"/>
    <property type="match status" value="1"/>
</dbReference>
<dbReference type="InterPro" id="IPR015424">
    <property type="entry name" value="PyrdxlP-dep_Trfase"/>
</dbReference>
<comment type="caution">
    <text evidence="5">The sequence shown here is derived from an EMBL/GenBank/DDBJ whole genome shotgun (WGS) entry which is preliminary data.</text>
</comment>
<dbReference type="Pfam" id="PF00202">
    <property type="entry name" value="Aminotran_3"/>
    <property type="match status" value="1"/>
</dbReference>
<dbReference type="AlphaFoldDB" id="A0AAW9RHR3"/>
<gene>
    <name evidence="5" type="ORF">V3330_05340</name>
</gene>
<dbReference type="GO" id="GO:0008483">
    <property type="term" value="F:transaminase activity"/>
    <property type="evidence" value="ECO:0007669"/>
    <property type="project" value="UniProtKB-KW"/>
</dbReference>
<dbReference type="PIRSF" id="PIRSF000521">
    <property type="entry name" value="Transaminase_4ab_Lys_Orn"/>
    <property type="match status" value="1"/>
</dbReference>
<keyword evidence="6" id="KW-1185">Reference proteome</keyword>
<dbReference type="Gene3D" id="3.40.640.10">
    <property type="entry name" value="Type I PLP-dependent aspartate aminotransferase-like (Major domain)"/>
    <property type="match status" value="1"/>
</dbReference>
<sequence>MSEAEYADLLRRREQALGPAYRLFYDDPVHLVRGEGVWLFDAEGRRYLDCYNNVASVGHCHPYVVEALARQAATLNTHTRYLHENVVAYAERLQATMPDELDTCMFVCTGTEANDLAFRIARMVTGQQGAIVAEDAYHGNSMVVTTLSTAEYPAADRPAWLATVEPPNPYRGTFRYGEEGLGPKYAGRAGEAITQLARAGHRPAMFMSCGIFDSNGALVPPEGYYREVFAQVRAAGGLCVADEVQSGLCRLGDHVWGYQDSGVVPDIVTLGKPIGDGHPLAAVVTTRDIAAAFARKFSYFNTFGGNPVSAAVGLAVLDVIERENVLHRVHDMGRLLQPRLRGLMERHERVGDVRGKGLFWGIELVTDRATREPDRAAAGQVRDRLRQQGVLVGTTGPYGNVVKIRPPLVFAPEHAELLLDPLDAILASLG</sequence>
<evidence type="ECO:0000256" key="3">
    <source>
        <dbReference type="ARBA" id="ARBA00022898"/>
    </source>
</evidence>
<dbReference type="CDD" id="cd00610">
    <property type="entry name" value="OAT_like"/>
    <property type="match status" value="1"/>
</dbReference>
<protein>
    <submittedName>
        <fullName evidence="5">Aminotransferase class III-fold pyridoxal phosphate-dependent enzyme</fullName>
    </submittedName>
</protein>
<keyword evidence="5" id="KW-0032">Aminotransferase</keyword>
<accession>A0AAW9RHR3</accession>
<dbReference type="InterPro" id="IPR005814">
    <property type="entry name" value="Aminotrans_3"/>
</dbReference>
<name>A0AAW9RHR3_9GAMM</name>
<organism evidence="5 6">
    <name type="scientific">Elongatibacter sediminis</name>
    <dbReference type="NCBI Taxonomy" id="3119006"/>
    <lineage>
        <taxon>Bacteria</taxon>
        <taxon>Pseudomonadati</taxon>
        <taxon>Pseudomonadota</taxon>
        <taxon>Gammaproteobacteria</taxon>
        <taxon>Chromatiales</taxon>
        <taxon>Wenzhouxiangellaceae</taxon>
        <taxon>Elongatibacter</taxon>
    </lineage>
</organism>
<dbReference type="PROSITE" id="PS00600">
    <property type="entry name" value="AA_TRANSFER_CLASS_3"/>
    <property type="match status" value="1"/>
</dbReference>
<dbReference type="InterPro" id="IPR049704">
    <property type="entry name" value="Aminotrans_3_PPA_site"/>
</dbReference>
<evidence type="ECO:0000313" key="5">
    <source>
        <dbReference type="EMBL" id="MEJ8567041.1"/>
    </source>
</evidence>
<dbReference type="Gene3D" id="3.90.1150.10">
    <property type="entry name" value="Aspartate Aminotransferase, domain 1"/>
    <property type="match status" value="1"/>
</dbReference>
<comment type="cofactor">
    <cofactor evidence="1">
        <name>pyridoxal 5'-phosphate</name>
        <dbReference type="ChEBI" id="CHEBI:597326"/>
    </cofactor>
</comment>
<evidence type="ECO:0000256" key="2">
    <source>
        <dbReference type="ARBA" id="ARBA00008954"/>
    </source>
</evidence>